<dbReference type="PANTHER" id="PTHR30349:SF41">
    <property type="entry name" value="INTEGRASE_RECOMBINASE PROTEIN MJ0367-RELATED"/>
    <property type="match status" value="1"/>
</dbReference>
<gene>
    <name evidence="5" type="ORF">AA20_12705</name>
</gene>
<comment type="similarity">
    <text evidence="1">Belongs to the 'phage' integrase family.</text>
</comment>
<feature type="domain" description="Tyr recombinase" evidence="4">
    <location>
        <begin position="279"/>
        <end position="470"/>
    </location>
</feature>
<dbReference type="Pfam" id="PF20172">
    <property type="entry name" value="DUF6538"/>
    <property type="match status" value="1"/>
</dbReference>
<reference evidence="5 6" key="1">
    <citation type="submission" date="2014-01" db="EMBL/GenBank/DDBJ databases">
        <title>Development of a Comparative Genomic Fingerprinting Assay for High Resolution Genotyping of Arcobacter butzleri.</title>
        <authorList>
            <person name="Webb A.L."/>
            <person name="Inglis G.D."/>
            <person name="Kruczkiewicz P."/>
            <person name="Selinger L.B."/>
            <person name="Taboada E.N."/>
        </authorList>
    </citation>
    <scope>NUCLEOTIDE SEQUENCE [LARGE SCALE GENOMIC DNA]</scope>
    <source>
        <strain evidence="5 6">L348</strain>
    </source>
</reference>
<dbReference type="InterPro" id="IPR013762">
    <property type="entry name" value="Integrase-like_cat_sf"/>
</dbReference>
<protein>
    <recommendedName>
        <fullName evidence="4">Tyr recombinase domain-containing protein</fullName>
    </recommendedName>
</protein>
<dbReference type="Proteomes" id="UP000035514">
    <property type="component" value="Unassembled WGS sequence"/>
</dbReference>
<dbReference type="PATRIC" id="fig|1447256.3.peg.2491"/>
<proteinExistence type="inferred from homology"/>
<dbReference type="InterPro" id="IPR050090">
    <property type="entry name" value="Tyrosine_recombinase_XerCD"/>
</dbReference>
<dbReference type="Gene3D" id="1.10.150.130">
    <property type="match status" value="1"/>
</dbReference>
<evidence type="ECO:0000313" key="5">
    <source>
        <dbReference type="EMBL" id="KLD96099.1"/>
    </source>
</evidence>
<sequence length="477" mass="57524">MKNIYKRNKIYYYRCTIPQNLRFYFQDKKEYVKSLNVKNINNAKIIIRYLNKKLNLIKEVLKMATHKEILELVEEFKKTNIENIISRNTHLTQKQINEQIIELLKGNNINLIKKEMEDTINFLMKKDEDIEAFGIDEKLGNEFEKQMYQIKINALNKIKNKKTNTNEIQKTTIENEVQKYIEQRDKKNDKREKDIVRELNFFSNYFKNKNIIFIQDLTNNDLIEYRKHMLEKRKIATSTTINYITLIVGFIVRCNQVLKITNLSTKNFIPAKTIKEKQDTKKPFDKKEIRLILDNVKKFGLTKTLKKKKKYYKDYELILKIAIFTGARQSEICQLRKDDIIFDEESKIWYFDFNVNQNKHIKNFYSIRKVPIHSFILNNVLNFIKNKKENLFNVKDFDISQDFKEFKEELGFNEKKDFMSFRRTFQNELKQKEVLLTIIDELVGHEIKESKTTNNYTNAYTLQIKREKIELLNFELD</sequence>
<dbReference type="EMBL" id="JAIQ01000173">
    <property type="protein sequence ID" value="KLD96099.1"/>
    <property type="molecule type" value="Genomic_DNA"/>
</dbReference>
<evidence type="ECO:0000256" key="2">
    <source>
        <dbReference type="ARBA" id="ARBA00023125"/>
    </source>
</evidence>
<dbReference type="GO" id="GO:0003677">
    <property type="term" value="F:DNA binding"/>
    <property type="evidence" value="ECO:0007669"/>
    <property type="project" value="UniProtKB-KW"/>
</dbReference>
<comment type="caution">
    <text evidence="5">The sequence shown here is derived from an EMBL/GenBank/DDBJ whole genome shotgun (WGS) entry which is preliminary data.</text>
</comment>
<dbReference type="GO" id="GO:0006310">
    <property type="term" value="P:DNA recombination"/>
    <property type="evidence" value="ECO:0007669"/>
    <property type="project" value="UniProtKB-KW"/>
</dbReference>
<evidence type="ECO:0000313" key="6">
    <source>
        <dbReference type="Proteomes" id="UP000035514"/>
    </source>
</evidence>
<dbReference type="PROSITE" id="PS51898">
    <property type="entry name" value="TYR_RECOMBINASE"/>
    <property type="match status" value="1"/>
</dbReference>
<dbReference type="AlphaFoldDB" id="A0A0G9JR36"/>
<dbReference type="InterPro" id="IPR011010">
    <property type="entry name" value="DNA_brk_join_enz"/>
</dbReference>
<dbReference type="Gene3D" id="1.10.443.10">
    <property type="entry name" value="Intergrase catalytic core"/>
    <property type="match status" value="1"/>
</dbReference>
<keyword evidence="2" id="KW-0238">DNA-binding</keyword>
<dbReference type="InterPro" id="IPR046668">
    <property type="entry name" value="DUF6538"/>
</dbReference>
<evidence type="ECO:0000256" key="3">
    <source>
        <dbReference type="ARBA" id="ARBA00023172"/>
    </source>
</evidence>
<dbReference type="SUPFAM" id="SSF56349">
    <property type="entry name" value="DNA breaking-rejoining enzymes"/>
    <property type="match status" value="1"/>
</dbReference>
<dbReference type="Pfam" id="PF00589">
    <property type="entry name" value="Phage_integrase"/>
    <property type="match status" value="1"/>
</dbReference>
<evidence type="ECO:0000256" key="1">
    <source>
        <dbReference type="ARBA" id="ARBA00008857"/>
    </source>
</evidence>
<dbReference type="InterPro" id="IPR002104">
    <property type="entry name" value="Integrase_catalytic"/>
</dbReference>
<dbReference type="InterPro" id="IPR010998">
    <property type="entry name" value="Integrase_recombinase_N"/>
</dbReference>
<accession>A0A0G9JR36</accession>
<evidence type="ECO:0000259" key="4">
    <source>
        <dbReference type="PROSITE" id="PS51898"/>
    </source>
</evidence>
<dbReference type="PANTHER" id="PTHR30349">
    <property type="entry name" value="PHAGE INTEGRASE-RELATED"/>
    <property type="match status" value="1"/>
</dbReference>
<name>A0A0G9JR36_9BACT</name>
<dbReference type="GO" id="GO:0015074">
    <property type="term" value="P:DNA integration"/>
    <property type="evidence" value="ECO:0007669"/>
    <property type="project" value="InterPro"/>
</dbReference>
<keyword evidence="3" id="KW-0233">DNA recombination</keyword>
<organism evidence="5 6">
    <name type="scientific">Aliarcobacter butzleri L348</name>
    <dbReference type="NCBI Taxonomy" id="1447256"/>
    <lineage>
        <taxon>Bacteria</taxon>
        <taxon>Pseudomonadati</taxon>
        <taxon>Campylobacterota</taxon>
        <taxon>Epsilonproteobacteria</taxon>
        <taxon>Campylobacterales</taxon>
        <taxon>Arcobacteraceae</taxon>
        <taxon>Aliarcobacter</taxon>
    </lineage>
</organism>